<dbReference type="NCBIfam" id="NF046117">
    <property type="entry name" value="SCO4848_fam"/>
    <property type="match status" value="1"/>
</dbReference>
<reference evidence="3" key="1">
    <citation type="submission" date="2017-02" db="EMBL/GenBank/DDBJ databases">
        <authorList>
            <person name="Varghese N."/>
            <person name="Submissions S."/>
        </authorList>
    </citation>
    <scope>NUCLEOTIDE SEQUENCE [LARGE SCALE GENOMIC DNA]</scope>
    <source>
        <strain evidence="3">VKM Ac-2052</strain>
    </source>
</reference>
<keyword evidence="1" id="KW-0812">Transmembrane</keyword>
<feature type="transmembrane region" description="Helical" evidence="1">
    <location>
        <begin position="50"/>
        <end position="77"/>
    </location>
</feature>
<keyword evidence="1" id="KW-0472">Membrane</keyword>
<sequence length="79" mass="8615">MNRRMDSMIITLAILLLVNALWNALVWPRFYKRISKDPRARDASGKATTFLIVHAVLIGVSLLLAAVSLVVAIIALASA</sequence>
<dbReference type="Proteomes" id="UP000189735">
    <property type="component" value="Unassembled WGS sequence"/>
</dbReference>
<dbReference type="InterPro" id="IPR058061">
    <property type="entry name" value="SCO4848-like"/>
</dbReference>
<protein>
    <submittedName>
        <fullName evidence="2">Uncharacterized protein</fullName>
    </submittedName>
</protein>
<name>A0A1T4YHB0_9MICO</name>
<evidence type="ECO:0000313" key="3">
    <source>
        <dbReference type="Proteomes" id="UP000189735"/>
    </source>
</evidence>
<evidence type="ECO:0000256" key="1">
    <source>
        <dbReference type="SAM" id="Phobius"/>
    </source>
</evidence>
<evidence type="ECO:0000313" key="2">
    <source>
        <dbReference type="EMBL" id="SKB01222.1"/>
    </source>
</evidence>
<gene>
    <name evidence="2" type="ORF">SAMN06295879_3208</name>
</gene>
<dbReference type="Pfam" id="PF26606">
    <property type="entry name" value="SCO4848"/>
    <property type="match status" value="1"/>
</dbReference>
<organism evidence="2 3">
    <name type="scientific">Agreia bicolorata</name>
    <dbReference type="NCBI Taxonomy" id="110935"/>
    <lineage>
        <taxon>Bacteria</taxon>
        <taxon>Bacillati</taxon>
        <taxon>Actinomycetota</taxon>
        <taxon>Actinomycetes</taxon>
        <taxon>Micrococcales</taxon>
        <taxon>Microbacteriaceae</taxon>
        <taxon>Agreia</taxon>
    </lineage>
</organism>
<proteinExistence type="predicted"/>
<dbReference type="AlphaFoldDB" id="A0A1T4YHB0"/>
<accession>A0A1T4YHB0</accession>
<dbReference type="EMBL" id="FUYG01000009">
    <property type="protein sequence ID" value="SKB01222.1"/>
    <property type="molecule type" value="Genomic_DNA"/>
</dbReference>
<keyword evidence="1" id="KW-1133">Transmembrane helix</keyword>